<feature type="compositionally biased region" description="Basic and acidic residues" evidence="1">
    <location>
        <begin position="79"/>
        <end position="97"/>
    </location>
</feature>
<dbReference type="EMBL" id="SZZH01000001">
    <property type="protein sequence ID" value="TKV60742.1"/>
    <property type="molecule type" value="Genomic_DNA"/>
</dbReference>
<feature type="transmembrane region" description="Helical" evidence="2">
    <location>
        <begin position="251"/>
        <end position="273"/>
    </location>
</feature>
<name>A0A4U6QKU4_9ACTN</name>
<comment type="caution">
    <text evidence="3">The sequence shown here is derived from an EMBL/GenBank/DDBJ whole genome shotgun (WGS) entry which is preliminary data.</text>
</comment>
<dbReference type="RefSeq" id="WP_137448045.1">
    <property type="nucleotide sequence ID" value="NZ_SZZH01000001.1"/>
</dbReference>
<keyword evidence="2" id="KW-0472">Membrane</keyword>
<evidence type="ECO:0000256" key="1">
    <source>
        <dbReference type="SAM" id="MobiDB-lite"/>
    </source>
</evidence>
<dbReference type="Proteomes" id="UP000306985">
    <property type="component" value="Unassembled WGS sequence"/>
</dbReference>
<keyword evidence="2" id="KW-1133">Transmembrane helix</keyword>
<evidence type="ECO:0000313" key="4">
    <source>
        <dbReference type="Proteomes" id="UP000306985"/>
    </source>
</evidence>
<feature type="transmembrane region" description="Helical" evidence="2">
    <location>
        <begin position="323"/>
        <end position="346"/>
    </location>
</feature>
<gene>
    <name evidence="3" type="ORF">FDO65_03420</name>
</gene>
<evidence type="ECO:0000256" key="2">
    <source>
        <dbReference type="SAM" id="Phobius"/>
    </source>
</evidence>
<accession>A0A4U6QKU4</accession>
<feature type="transmembrane region" description="Helical" evidence="2">
    <location>
        <begin position="207"/>
        <end position="230"/>
    </location>
</feature>
<organism evidence="3 4">
    <name type="scientific">Nakamurella flava</name>
    <dbReference type="NCBI Taxonomy" id="2576308"/>
    <lineage>
        <taxon>Bacteria</taxon>
        <taxon>Bacillati</taxon>
        <taxon>Actinomycetota</taxon>
        <taxon>Actinomycetes</taxon>
        <taxon>Nakamurellales</taxon>
        <taxon>Nakamurellaceae</taxon>
        <taxon>Nakamurella</taxon>
    </lineage>
</organism>
<feature type="transmembrane region" description="Helical" evidence="2">
    <location>
        <begin position="175"/>
        <end position="195"/>
    </location>
</feature>
<keyword evidence="4" id="KW-1185">Reference proteome</keyword>
<dbReference type="AlphaFoldDB" id="A0A4U6QKU4"/>
<protein>
    <submittedName>
        <fullName evidence="3">Uncharacterized protein</fullName>
    </submittedName>
</protein>
<feature type="transmembrane region" description="Helical" evidence="2">
    <location>
        <begin position="358"/>
        <end position="381"/>
    </location>
</feature>
<sequence length="409" mass="43753">MATPDGLREIVLAGQRAEQAARALVFQDAAATRAALHRAERELGRTRAALRHPDPLSPAPSPVWQRRLDDATAQIDQLPPHDDGNAADGPEDRRRQADADTAIALARLAVLQASVEVLRGWSADLANPPAHAPAPVVQRARSSTRELPRRVASTGRGAFASTRREMATILGDRKILMKLVISFAIGLATLAFVVASSWDDNVEQAPYLALLALSGVIGGVVCTNSLAWDARRVRDAMSRGRRLGRLLISKNLALFLIVGTLGVVLAALLAWVSGSTDTLISALGELVTMMLVWLGVGNVLSVVSPLRVEPLRARFADGTWKPFLLSFASSYAIGLGVNGVLTWKVWAKRSMAEELGGAWVPVLGLVFSAFVLWALLTALAVSLTDHPRVRRGLRTEVVDTKAAAAPLAV</sequence>
<dbReference type="OrthoDB" id="4377027at2"/>
<feature type="transmembrane region" description="Helical" evidence="2">
    <location>
        <begin position="279"/>
        <end position="303"/>
    </location>
</feature>
<feature type="region of interest" description="Disordered" evidence="1">
    <location>
        <begin position="74"/>
        <end position="97"/>
    </location>
</feature>
<keyword evidence="2" id="KW-0812">Transmembrane</keyword>
<evidence type="ECO:0000313" key="3">
    <source>
        <dbReference type="EMBL" id="TKV60742.1"/>
    </source>
</evidence>
<proteinExistence type="predicted"/>
<reference evidence="3 4" key="1">
    <citation type="submission" date="2019-05" db="EMBL/GenBank/DDBJ databases">
        <title>Nakamurella sp. N5BH11, whole genome shotgun sequence.</title>
        <authorList>
            <person name="Tuo L."/>
        </authorList>
    </citation>
    <scope>NUCLEOTIDE SEQUENCE [LARGE SCALE GENOMIC DNA]</scope>
    <source>
        <strain evidence="3 4">N5BH11</strain>
    </source>
</reference>